<name>A0A9R1U6R3_9HYME</name>
<sequence length="445" mass="49247">MGNFSSKIFPEMENESKANVQTEMKMSAIEKNQMCTPVMSRKVSIDPRSATVGITRTPIEVASTPVAGTKKVASAIPKYLRTKPYLETNLDLIMPAITPEKRIPDPRSPNVTQERTPIMVKAKAGYISPIVTVQEGPDMATPDTMDPRSPATTFDRTPVCRSNPSNLTEDSTEIITRMSYCETTGTFNLPEIQAISKIPTIVITASKNLEERLKACTLATPEENVDESLDDDVFHSEESESEDQITVIPNLRAIAEVGETDVNEEPRENSKISVGTSQMPLKLQNSEEKGRIRVWRDSVSPLPPAEPLDIPREDSTRPEEIMIEFDDETNVKASQPDVQKANVKVEDKSRIQIVNKQIKKVQGKVEVKGVFEDVSSDSAKSRTPLGCRSNHKSGISSKSPQQVLRSKGLSTKPGQQENTPPNTKRFRSKIKGNGTQWDPDMSVII</sequence>
<accession>A0A9R1U6R3</accession>
<dbReference type="PANTHER" id="PTHR34756">
    <property type="entry name" value="CELL DIVISION CYCLE-ASSOCIATED PROTEIN 3"/>
    <property type="match status" value="1"/>
</dbReference>
<dbReference type="KEGG" id="fas:105270965"/>
<evidence type="ECO:0000313" key="3">
    <source>
        <dbReference type="RefSeq" id="XP_011310529.1"/>
    </source>
</evidence>
<protein>
    <submittedName>
        <fullName evidence="3">Cell division cycle-associated protein 3-like</fullName>
    </submittedName>
</protein>
<evidence type="ECO:0000313" key="2">
    <source>
        <dbReference type="Proteomes" id="UP000694866"/>
    </source>
</evidence>
<dbReference type="InterPro" id="IPR038832">
    <property type="entry name" value="CDCA3"/>
</dbReference>
<keyword evidence="2" id="KW-1185">Reference proteome</keyword>
<feature type="compositionally biased region" description="Polar residues" evidence="1">
    <location>
        <begin position="392"/>
        <end position="422"/>
    </location>
</feature>
<gene>
    <name evidence="3" type="primary">LOC105270965</name>
</gene>
<organism evidence="2 3">
    <name type="scientific">Fopius arisanus</name>
    <dbReference type="NCBI Taxonomy" id="64838"/>
    <lineage>
        <taxon>Eukaryota</taxon>
        <taxon>Metazoa</taxon>
        <taxon>Ecdysozoa</taxon>
        <taxon>Arthropoda</taxon>
        <taxon>Hexapoda</taxon>
        <taxon>Insecta</taxon>
        <taxon>Pterygota</taxon>
        <taxon>Neoptera</taxon>
        <taxon>Endopterygota</taxon>
        <taxon>Hymenoptera</taxon>
        <taxon>Apocrita</taxon>
        <taxon>Ichneumonoidea</taxon>
        <taxon>Braconidae</taxon>
        <taxon>Opiinae</taxon>
        <taxon>Fopius</taxon>
    </lineage>
</organism>
<dbReference type="OrthoDB" id="6337960at2759"/>
<feature type="compositionally biased region" description="Polar residues" evidence="1">
    <location>
        <begin position="150"/>
        <end position="167"/>
    </location>
</feature>
<dbReference type="AlphaFoldDB" id="A0A9R1U6R3"/>
<reference evidence="3" key="1">
    <citation type="submission" date="2025-08" db="UniProtKB">
        <authorList>
            <consortium name="RefSeq"/>
        </authorList>
    </citation>
    <scope>IDENTIFICATION</scope>
    <source>
        <strain evidence="3">USDA-PBARC FA_bdor</strain>
        <tissue evidence="3">Whole organism</tissue>
    </source>
</reference>
<feature type="region of interest" description="Disordered" evidence="1">
    <location>
        <begin position="135"/>
        <end position="167"/>
    </location>
</feature>
<dbReference type="Proteomes" id="UP000694866">
    <property type="component" value="Unplaced"/>
</dbReference>
<dbReference type="RefSeq" id="XP_011310529.1">
    <property type="nucleotide sequence ID" value="XM_011312227.1"/>
</dbReference>
<evidence type="ECO:0000256" key="1">
    <source>
        <dbReference type="SAM" id="MobiDB-lite"/>
    </source>
</evidence>
<dbReference type="PANTHER" id="PTHR34756:SF1">
    <property type="entry name" value="CELL DIVISION CYCLE-ASSOCIATED PROTEIN 3"/>
    <property type="match status" value="1"/>
</dbReference>
<proteinExistence type="predicted"/>
<dbReference type="GeneID" id="105270965"/>
<feature type="region of interest" description="Disordered" evidence="1">
    <location>
        <begin position="374"/>
        <end position="445"/>
    </location>
</feature>